<reference evidence="1" key="1">
    <citation type="submission" date="2021-06" db="EMBL/GenBank/DDBJ databases">
        <authorList>
            <person name="Kallberg Y."/>
            <person name="Tangrot J."/>
            <person name="Rosling A."/>
        </authorList>
    </citation>
    <scope>NUCLEOTIDE SEQUENCE</scope>
    <source>
        <strain evidence="1">MA461A</strain>
    </source>
</reference>
<gene>
    <name evidence="1" type="ORF">RPERSI_LOCUS28401</name>
</gene>
<dbReference type="EMBL" id="CAJVQC010103277">
    <property type="protein sequence ID" value="CAG8832274.1"/>
    <property type="molecule type" value="Genomic_DNA"/>
</dbReference>
<evidence type="ECO:0000313" key="1">
    <source>
        <dbReference type="EMBL" id="CAG8832274.1"/>
    </source>
</evidence>
<feature type="non-terminal residue" evidence="1">
    <location>
        <position position="1"/>
    </location>
</feature>
<accession>A0ACA9SA55</accession>
<evidence type="ECO:0000313" key="2">
    <source>
        <dbReference type="Proteomes" id="UP000789920"/>
    </source>
</evidence>
<protein>
    <submittedName>
        <fullName evidence="1">25851_t:CDS:1</fullName>
    </submittedName>
</protein>
<keyword evidence="2" id="KW-1185">Reference proteome</keyword>
<comment type="caution">
    <text evidence="1">The sequence shown here is derived from an EMBL/GenBank/DDBJ whole genome shotgun (WGS) entry which is preliminary data.</text>
</comment>
<proteinExistence type="predicted"/>
<organism evidence="1 2">
    <name type="scientific">Racocetra persica</name>
    <dbReference type="NCBI Taxonomy" id="160502"/>
    <lineage>
        <taxon>Eukaryota</taxon>
        <taxon>Fungi</taxon>
        <taxon>Fungi incertae sedis</taxon>
        <taxon>Mucoromycota</taxon>
        <taxon>Glomeromycotina</taxon>
        <taxon>Glomeromycetes</taxon>
        <taxon>Diversisporales</taxon>
        <taxon>Gigasporaceae</taxon>
        <taxon>Racocetra</taxon>
    </lineage>
</organism>
<sequence>EDVADAIFELLEINKNADNLAHQQYCVRRAHNVRKIKTAMVNILGKVAIINVPGQKASKEE</sequence>
<name>A0ACA9SA55_9GLOM</name>
<feature type="non-terminal residue" evidence="1">
    <location>
        <position position="61"/>
    </location>
</feature>
<dbReference type="Proteomes" id="UP000789920">
    <property type="component" value="Unassembled WGS sequence"/>
</dbReference>